<protein>
    <recommendedName>
        <fullName evidence="3">Glycosyltransferase RgtA/B/C/D-like domain-containing protein</fullName>
    </recommendedName>
</protein>
<comment type="caution">
    <text evidence="2">The sequence shown here is derived from an EMBL/GenBank/DDBJ whole genome shotgun (WGS) entry which is preliminary data.</text>
</comment>
<accession>A0A644Y4X6</accession>
<evidence type="ECO:0000313" key="2">
    <source>
        <dbReference type="EMBL" id="MPM23247.1"/>
    </source>
</evidence>
<evidence type="ECO:0008006" key="3">
    <source>
        <dbReference type="Google" id="ProtNLM"/>
    </source>
</evidence>
<feature type="transmembrane region" description="Helical" evidence="1">
    <location>
        <begin position="256"/>
        <end position="277"/>
    </location>
</feature>
<keyword evidence="1" id="KW-1133">Transmembrane helix</keyword>
<feature type="transmembrane region" description="Helical" evidence="1">
    <location>
        <begin position="318"/>
        <end position="334"/>
    </location>
</feature>
<feature type="transmembrane region" description="Helical" evidence="1">
    <location>
        <begin position="174"/>
        <end position="199"/>
    </location>
</feature>
<proteinExistence type="predicted"/>
<feature type="transmembrane region" description="Helical" evidence="1">
    <location>
        <begin position="219"/>
        <end position="244"/>
    </location>
</feature>
<sequence>MILFLFYCAIAVFTIIFFNGTADNGDSISHYLYARYAPQHPELFFDLWAKPLFVFLACPFAQIGFAGMKIFNALATLLTIWFTWKTARCLKMDNSRTAIILMIFTPYYYVITFSGLTEPLFALFVSVILFLAVSRKYTAAAVFASLIPFVRSEGLIILGVFAFYLMYKKQWKQLLLLPAGHLFFMVAGYFVHHNFLWVFSENPYAKLYSTYGSGSLIHFVVKMLYVTGVPIYGLFILGCIKTAWLGIKNRISSEMAILVFLGFSAYFIAHTLFYYLGIFNSMGLYRVLIGVMPMIALISLSGFELLSKDIVRNRKWQKIITFSILVLVIVFPFLKNRAAINWEKDMYLGYDQEAARLISPTIKQNETPDCCFLYASPYFSITLGNDYFDPERHKFVTLENIKNMKQDDILIWDWWFSVVEYGVPLESVDTDSSLVKITSINKEKNDGVMYSVYRKK</sequence>
<feature type="transmembrane region" description="Helical" evidence="1">
    <location>
        <begin position="52"/>
        <end position="84"/>
    </location>
</feature>
<evidence type="ECO:0000256" key="1">
    <source>
        <dbReference type="SAM" id="Phobius"/>
    </source>
</evidence>
<reference evidence="2" key="1">
    <citation type="submission" date="2019-08" db="EMBL/GenBank/DDBJ databases">
        <authorList>
            <person name="Kucharzyk K."/>
            <person name="Murdoch R.W."/>
            <person name="Higgins S."/>
            <person name="Loffler F."/>
        </authorList>
    </citation>
    <scope>NUCLEOTIDE SEQUENCE</scope>
</reference>
<keyword evidence="1" id="KW-0812">Transmembrane</keyword>
<dbReference type="AlphaFoldDB" id="A0A644Y4X6"/>
<keyword evidence="1" id="KW-0472">Membrane</keyword>
<name>A0A644Y4X6_9ZZZZ</name>
<gene>
    <name evidence="2" type="ORF">SDC9_69712</name>
</gene>
<feature type="transmembrane region" description="Helical" evidence="1">
    <location>
        <begin position="283"/>
        <end position="306"/>
    </location>
</feature>
<feature type="transmembrane region" description="Helical" evidence="1">
    <location>
        <begin position="105"/>
        <end position="133"/>
    </location>
</feature>
<organism evidence="2">
    <name type="scientific">bioreactor metagenome</name>
    <dbReference type="NCBI Taxonomy" id="1076179"/>
    <lineage>
        <taxon>unclassified sequences</taxon>
        <taxon>metagenomes</taxon>
        <taxon>ecological metagenomes</taxon>
    </lineage>
</organism>
<feature type="transmembrane region" description="Helical" evidence="1">
    <location>
        <begin position="139"/>
        <end position="167"/>
    </location>
</feature>
<dbReference type="EMBL" id="VSSQ01003986">
    <property type="protein sequence ID" value="MPM23247.1"/>
    <property type="molecule type" value="Genomic_DNA"/>
</dbReference>